<dbReference type="Gramene" id="PSS33478">
    <property type="protein sequence ID" value="PSS33478"/>
    <property type="gene ID" value="CEY00_Acc03865"/>
</dbReference>
<reference evidence="12" key="2">
    <citation type="journal article" date="2018" name="BMC Genomics">
        <title>A manually annotated Actinidia chinensis var. chinensis (kiwifruit) genome highlights the challenges associated with draft genomes and gene prediction in plants.</title>
        <authorList>
            <person name="Pilkington S.M."/>
            <person name="Crowhurst R."/>
            <person name="Hilario E."/>
            <person name="Nardozza S."/>
            <person name="Fraser L."/>
            <person name="Peng Y."/>
            <person name="Gunaseelan K."/>
            <person name="Simpson R."/>
            <person name="Tahir J."/>
            <person name="Deroles S.C."/>
            <person name="Templeton K."/>
            <person name="Luo Z."/>
            <person name="Davy M."/>
            <person name="Cheng C."/>
            <person name="McNeilage M."/>
            <person name="Scaglione D."/>
            <person name="Liu Y."/>
            <person name="Zhang Q."/>
            <person name="Datson P."/>
            <person name="De Silva N."/>
            <person name="Gardiner S.E."/>
            <person name="Bassett H."/>
            <person name="Chagne D."/>
            <person name="McCallum J."/>
            <person name="Dzierzon H."/>
            <person name="Deng C."/>
            <person name="Wang Y.Y."/>
            <person name="Barron L."/>
            <person name="Manako K."/>
            <person name="Bowen J."/>
            <person name="Foster T.M."/>
            <person name="Erridge Z.A."/>
            <person name="Tiffin H."/>
            <person name="Waite C.N."/>
            <person name="Davies K.M."/>
            <person name="Grierson E.P."/>
            <person name="Laing W.A."/>
            <person name="Kirk R."/>
            <person name="Chen X."/>
            <person name="Wood M."/>
            <person name="Montefiori M."/>
            <person name="Brummell D.A."/>
            <person name="Schwinn K.E."/>
            <person name="Catanach A."/>
            <person name="Fullerton C."/>
            <person name="Li D."/>
            <person name="Meiyalaghan S."/>
            <person name="Nieuwenhuizen N."/>
            <person name="Read N."/>
            <person name="Prakash R."/>
            <person name="Hunter D."/>
            <person name="Zhang H."/>
            <person name="McKenzie M."/>
            <person name="Knabel M."/>
            <person name="Harris A."/>
            <person name="Allan A.C."/>
            <person name="Gleave A."/>
            <person name="Chen A."/>
            <person name="Janssen B.J."/>
            <person name="Plunkett B."/>
            <person name="Ampomah-Dwamena C."/>
            <person name="Voogd C."/>
            <person name="Leif D."/>
            <person name="Lafferty D."/>
            <person name="Souleyre E.J.F."/>
            <person name="Varkonyi-Gasic E."/>
            <person name="Gambi F."/>
            <person name="Hanley J."/>
            <person name="Yao J.L."/>
            <person name="Cheung J."/>
            <person name="David K.M."/>
            <person name="Warren B."/>
            <person name="Marsh K."/>
            <person name="Snowden K.C."/>
            <person name="Lin-Wang K."/>
            <person name="Brian L."/>
            <person name="Martinez-Sanchez M."/>
            <person name="Wang M."/>
            <person name="Ileperuma N."/>
            <person name="Macnee N."/>
            <person name="Campin R."/>
            <person name="McAtee P."/>
            <person name="Drummond R.S.M."/>
            <person name="Espley R.V."/>
            <person name="Ireland H.S."/>
            <person name="Wu R."/>
            <person name="Atkinson R.G."/>
            <person name="Karunairetnam S."/>
            <person name="Bulley S."/>
            <person name="Chunkath S."/>
            <person name="Hanley Z."/>
            <person name="Storey R."/>
            <person name="Thrimawithana A.H."/>
            <person name="Thomson S."/>
            <person name="David C."/>
            <person name="Testolin R."/>
            <person name="Huang H."/>
            <person name="Hellens R.P."/>
            <person name="Schaffer R.J."/>
        </authorList>
    </citation>
    <scope>NUCLEOTIDE SEQUENCE [LARGE SCALE GENOMIC DNA]</scope>
    <source>
        <strain evidence="12">cv. Red5</strain>
    </source>
</reference>
<comment type="domain">
    <text evidence="8">The DHHC domain is required for palmitoyltransferase activity.</text>
</comment>
<dbReference type="OMA" id="YEEKWSM"/>
<feature type="transmembrane region" description="Helical" evidence="8">
    <location>
        <begin position="248"/>
        <end position="270"/>
    </location>
</feature>
<dbReference type="Pfam" id="PF01529">
    <property type="entry name" value="DHHC"/>
    <property type="match status" value="1"/>
</dbReference>
<protein>
    <recommendedName>
        <fullName evidence="8">S-acyltransferase</fullName>
        <ecNumber evidence="8">2.3.1.225</ecNumber>
    </recommendedName>
    <alternativeName>
        <fullName evidence="8">Palmitoyltransferase</fullName>
    </alternativeName>
</protein>
<evidence type="ECO:0000256" key="3">
    <source>
        <dbReference type="ARBA" id="ARBA00022679"/>
    </source>
</evidence>
<dbReference type="EMBL" id="NKQK01000003">
    <property type="protein sequence ID" value="PSS33478.1"/>
    <property type="molecule type" value="Genomic_DNA"/>
</dbReference>
<dbReference type="PANTHER" id="PTHR22883:SF391">
    <property type="entry name" value="PROTEIN S-ACYLTRANSFERASE 3-RELATED"/>
    <property type="match status" value="1"/>
</dbReference>
<evidence type="ECO:0000256" key="2">
    <source>
        <dbReference type="ARBA" id="ARBA00008574"/>
    </source>
</evidence>
<keyword evidence="3 8" id="KW-0808">Transferase</keyword>
<dbReference type="InParanoid" id="A0A2R6RTX0"/>
<keyword evidence="12" id="KW-1185">Reference proteome</keyword>
<evidence type="ECO:0000313" key="12">
    <source>
        <dbReference type="Proteomes" id="UP000241394"/>
    </source>
</evidence>
<name>A0A2R6RTX0_ACTCC</name>
<dbReference type="OrthoDB" id="4096362at2759"/>
<evidence type="ECO:0000256" key="4">
    <source>
        <dbReference type="ARBA" id="ARBA00022692"/>
    </source>
</evidence>
<dbReference type="Proteomes" id="UP000241394">
    <property type="component" value="Chromosome LG3"/>
</dbReference>
<feature type="transmembrane region" description="Helical" evidence="8">
    <location>
        <begin position="84"/>
        <end position="105"/>
    </location>
</feature>
<dbReference type="FunCoup" id="A0A2R6RTX0">
    <property type="interactions" value="3020"/>
</dbReference>
<evidence type="ECO:0000256" key="5">
    <source>
        <dbReference type="ARBA" id="ARBA00022989"/>
    </source>
</evidence>
<dbReference type="GO" id="GO:0005783">
    <property type="term" value="C:endoplasmic reticulum"/>
    <property type="evidence" value="ECO:0007669"/>
    <property type="project" value="TreeGrafter"/>
</dbReference>
<dbReference type="AlphaFoldDB" id="A0A2R6RTX0"/>
<dbReference type="GO" id="GO:0006612">
    <property type="term" value="P:protein targeting to membrane"/>
    <property type="evidence" value="ECO:0007669"/>
    <property type="project" value="TreeGrafter"/>
</dbReference>
<feature type="transmembrane region" description="Helical" evidence="8">
    <location>
        <begin position="51"/>
        <end position="72"/>
    </location>
</feature>
<proteinExistence type="inferred from homology"/>
<feature type="region of interest" description="Disordered" evidence="9">
    <location>
        <begin position="369"/>
        <end position="388"/>
    </location>
</feature>
<dbReference type="PROSITE" id="PS50216">
    <property type="entry name" value="DHHC"/>
    <property type="match status" value="1"/>
</dbReference>
<dbReference type="EC" id="2.3.1.225" evidence="8"/>
<comment type="similarity">
    <text evidence="2 8">Belongs to the DHHC palmitoyltransferase family.</text>
</comment>
<evidence type="ECO:0000313" key="11">
    <source>
        <dbReference type="EMBL" id="PSS33478.1"/>
    </source>
</evidence>
<gene>
    <name evidence="11" type="ORF">CEY00_Acc03865</name>
</gene>
<dbReference type="GO" id="GO:0005794">
    <property type="term" value="C:Golgi apparatus"/>
    <property type="evidence" value="ECO:0007669"/>
    <property type="project" value="TreeGrafter"/>
</dbReference>
<keyword evidence="6 8" id="KW-0472">Membrane</keyword>
<keyword evidence="4 8" id="KW-0812">Transmembrane</keyword>
<accession>A0A2R6RTX0</accession>
<organism evidence="11 12">
    <name type="scientific">Actinidia chinensis var. chinensis</name>
    <name type="common">Chinese soft-hair kiwi</name>
    <dbReference type="NCBI Taxonomy" id="1590841"/>
    <lineage>
        <taxon>Eukaryota</taxon>
        <taxon>Viridiplantae</taxon>
        <taxon>Streptophyta</taxon>
        <taxon>Embryophyta</taxon>
        <taxon>Tracheophyta</taxon>
        <taxon>Spermatophyta</taxon>
        <taxon>Magnoliopsida</taxon>
        <taxon>eudicotyledons</taxon>
        <taxon>Gunneridae</taxon>
        <taxon>Pentapetalae</taxon>
        <taxon>asterids</taxon>
        <taxon>Ericales</taxon>
        <taxon>Actinidiaceae</taxon>
        <taxon>Actinidia</taxon>
    </lineage>
</organism>
<comment type="catalytic activity">
    <reaction evidence="8">
        <text>L-cysteinyl-[protein] + hexadecanoyl-CoA = S-hexadecanoyl-L-cysteinyl-[protein] + CoA</text>
        <dbReference type="Rhea" id="RHEA:36683"/>
        <dbReference type="Rhea" id="RHEA-COMP:10131"/>
        <dbReference type="Rhea" id="RHEA-COMP:11032"/>
        <dbReference type="ChEBI" id="CHEBI:29950"/>
        <dbReference type="ChEBI" id="CHEBI:57287"/>
        <dbReference type="ChEBI" id="CHEBI:57379"/>
        <dbReference type="ChEBI" id="CHEBI:74151"/>
        <dbReference type="EC" id="2.3.1.225"/>
    </reaction>
</comment>
<dbReference type="PANTHER" id="PTHR22883">
    <property type="entry name" value="ZINC FINGER DHHC DOMAIN CONTAINING PROTEIN"/>
    <property type="match status" value="1"/>
</dbReference>
<reference evidence="11 12" key="1">
    <citation type="submission" date="2017-07" db="EMBL/GenBank/DDBJ databases">
        <title>An improved, manually edited Actinidia chinensis var. chinensis (kiwifruit) genome highlights the challenges associated with draft genomes and gene prediction in plants.</title>
        <authorList>
            <person name="Pilkington S."/>
            <person name="Crowhurst R."/>
            <person name="Hilario E."/>
            <person name="Nardozza S."/>
            <person name="Fraser L."/>
            <person name="Peng Y."/>
            <person name="Gunaseelan K."/>
            <person name="Simpson R."/>
            <person name="Tahir J."/>
            <person name="Deroles S."/>
            <person name="Templeton K."/>
            <person name="Luo Z."/>
            <person name="Davy M."/>
            <person name="Cheng C."/>
            <person name="Mcneilage M."/>
            <person name="Scaglione D."/>
            <person name="Liu Y."/>
            <person name="Zhang Q."/>
            <person name="Datson P."/>
            <person name="De Silva N."/>
            <person name="Gardiner S."/>
            <person name="Bassett H."/>
            <person name="Chagne D."/>
            <person name="Mccallum J."/>
            <person name="Dzierzon H."/>
            <person name="Deng C."/>
            <person name="Wang Y.-Y."/>
            <person name="Barron N."/>
            <person name="Manako K."/>
            <person name="Bowen J."/>
            <person name="Foster T."/>
            <person name="Erridge Z."/>
            <person name="Tiffin H."/>
            <person name="Waite C."/>
            <person name="Davies K."/>
            <person name="Grierson E."/>
            <person name="Laing W."/>
            <person name="Kirk R."/>
            <person name="Chen X."/>
            <person name="Wood M."/>
            <person name="Montefiori M."/>
            <person name="Brummell D."/>
            <person name="Schwinn K."/>
            <person name="Catanach A."/>
            <person name="Fullerton C."/>
            <person name="Li D."/>
            <person name="Meiyalaghan S."/>
            <person name="Nieuwenhuizen N."/>
            <person name="Read N."/>
            <person name="Prakash R."/>
            <person name="Hunter D."/>
            <person name="Zhang H."/>
            <person name="Mckenzie M."/>
            <person name="Knabel M."/>
            <person name="Harris A."/>
            <person name="Allan A."/>
            <person name="Chen A."/>
            <person name="Janssen B."/>
            <person name="Plunkett B."/>
            <person name="Dwamena C."/>
            <person name="Voogd C."/>
            <person name="Leif D."/>
            <person name="Lafferty D."/>
            <person name="Souleyre E."/>
            <person name="Varkonyi-Gasic E."/>
            <person name="Gambi F."/>
            <person name="Hanley J."/>
            <person name="Yao J.-L."/>
            <person name="Cheung J."/>
            <person name="David K."/>
            <person name="Warren B."/>
            <person name="Marsh K."/>
            <person name="Snowden K."/>
            <person name="Lin-Wang K."/>
            <person name="Brian L."/>
            <person name="Martinez-Sanchez M."/>
            <person name="Wang M."/>
            <person name="Ileperuma N."/>
            <person name="Macnee N."/>
            <person name="Campin R."/>
            <person name="Mcatee P."/>
            <person name="Drummond R."/>
            <person name="Espley R."/>
            <person name="Ireland H."/>
            <person name="Wu R."/>
            <person name="Atkinson R."/>
            <person name="Karunairetnam S."/>
            <person name="Bulley S."/>
            <person name="Chunkath S."/>
            <person name="Hanley Z."/>
            <person name="Storey R."/>
            <person name="Thrimawithana A."/>
            <person name="Thomson S."/>
            <person name="David C."/>
            <person name="Testolin R."/>
        </authorList>
    </citation>
    <scope>NUCLEOTIDE SEQUENCE [LARGE SCALE GENOMIC DNA]</scope>
    <source>
        <strain evidence="12">cv. Red5</strain>
        <tissue evidence="11">Young leaf</tissue>
    </source>
</reference>
<keyword evidence="7 8" id="KW-0012">Acyltransferase</keyword>
<dbReference type="GO" id="GO:0019706">
    <property type="term" value="F:protein-cysteine S-palmitoyltransferase activity"/>
    <property type="evidence" value="ECO:0007669"/>
    <property type="project" value="UniProtKB-EC"/>
</dbReference>
<evidence type="ECO:0000256" key="6">
    <source>
        <dbReference type="ARBA" id="ARBA00023136"/>
    </source>
</evidence>
<evidence type="ECO:0000256" key="8">
    <source>
        <dbReference type="RuleBase" id="RU079119"/>
    </source>
</evidence>
<comment type="subcellular location">
    <subcellularLocation>
        <location evidence="1">Endomembrane system</location>
        <topology evidence="1">Multi-pass membrane protein</topology>
    </subcellularLocation>
</comment>
<feature type="domain" description="Palmitoyltransferase DHHC" evidence="10">
    <location>
        <begin position="162"/>
        <end position="282"/>
    </location>
</feature>
<feature type="region of interest" description="Disordered" evidence="9">
    <location>
        <begin position="1"/>
        <end position="23"/>
    </location>
</feature>
<evidence type="ECO:0000256" key="9">
    <source>
        <dbReference type="SAM" id="MobiDB-lite"/>
    </source>
</evidence>
<sequence>MIENNNLNLGPSSSTNIAMPQNKPKPKRLYQVWKGSNRFLCGGRWIFGPDIASLFMSTFLVAGPAIAFCIKICYNISDGKAKELWYVVLVVGSILTILDITFLFLTSSRDPGIVPRNTRPPEADEAGDVTTPSMEWINGRTPHLKLPRTKDVIVNGYTVKVKYCDTCLIYRPPRVSHCSICNNCVQRFDHHCPWVGQCIGIRNYRFFYMFILTSTVLCVYVFVFSWINIIHKEGTILEAMSRDVLSDFLIVYCFIAVWFVGGLTIFHFYLTCTNQTTYENFRYRYDKKENPYNKGMINNLREIFISNIPPSLNDFRAFVQECENTVTEPTTPKSLGSPKEKIDIEMGTNYAEENGFSLPEILHNLDDDGIGDSVRTKEGNGRKDSDPFFFPVEIEGKEMEELRDSIQISTAEHVAHTDKENSIVEHEAGVEGRADESHQTMTTNCQN</sequence>
<evidence type="ECO:0000259" key="10">
    <source>
        <dbReference type="Pfam" id="PF01529"/>
    </source>
</evidence>
<feature type="compositionally biased region" description="Polar residues" evidence="9">
    <location>
        <begin position="1"/>
        <end position="19"/>
    </location>
</feature>
<feature type="transmembrane region" description="Helical" evidence="8">
    <location>
        <begin position="206"/>
        <end position="227"/>
    </location>
</feature>
<dbReference type="InterPro" id="IPR039859">
    <property type="entry name" value="PFA4/ZDH16/20/ERF2-like"/>
</dbReference>
<evidence type="ECO:0000256" key="1">
    <source>
        <dbReference type="ARBA" id="ARBA00004127"/>
    </source>
</evidence>
<feature type="compositionally biased region" description="Basic and acidic residues" evidence="9">
    <location>
        <begin position="374"/>
        <end position="386"/>
    </location>
</feature>
<keyword evidence="5 8" id="KW-1133">Transmembrane helix</keyword>
<dbReference type="InterPro" id="IPR001594">
    <property type="entry name" value="Palmitoyltrfase_DHHC"/>
</dbReference>
<dbReference type="STRING" id="1590841.A0A2R6RTX0"/>
<evidence type="ECO:0000256" key="7">
    <source>
        <dbReference type="ARBA" id="ARBA00023315"/>
    </source>
</evidence>
<comment type="caution">
    <text evidence="11">The sequence shown here is derived from an EMBL/GenBank/DDBJ whole genome shotgun (WGS) entry which is preliminary data.</text>
</comment>